<name>A0ABQ6MKV2_9STRA</name>
<proteinExistence type="predicted"/>
<dbReference type="InterPro" id="IPR036875">
    <property type="entry name" value="Znf_CCHC_sf"/>
</dbReference>
<dbReference type="PROSITE" id="PS50158">
    <property type="entry name" value="ZF_CCHC"/>
    <property type="match status" value="1"/>
</dbReference>
<reference evidence="4 5" key="1">
    <citation type="journal article" date="2023" name="Commun. Biol.">
        <title>Genome analysis of Parmales, the sister group of diatoms, reveals the evolutionary specialization of diatoms from phago-mixotrophs to photoautotrophs.</title>
        <authorList>
            <person name="Ban H."/>
            <person name="Sato S."/>
            <person name="Yoshikawa S."/>
            <person name="Yamada K."/>
            <person name="Nakamura Y."/>
            <person name="Ichinomiya M."/>
            <person name="Sato N."/>
            <person name="Blanc-Mathieu R."/>
            <person name="Endo H."/>
            <person name="Kuwata A."/>
            <person name="Ogata H."/>
        </authorList>
    </citation>
    <scope>NUCLEOTIDE SEQUENCE [LARGE SCALE GENOMIC DNA]</scope>
</reference>
<keyword evidence="2" id="KW-0175">Coiled coil</keyword>
<keyword evidence="5" id="KW-1185">Reference proteome</keyword>
<dbReference type="SUPFAM" id="SSF57756">
    <property type="entry name" value="Retrovirus zinc finger-like domains"/>
    <property type="match status" value="1"/>
</dbReference>
<feature type="non-terminal residue" evidence="4">
    <location>
        <position position="1"/>
    </location>
</feature>
<dbReference type="InterPro" id="IPR001878">
    <property type="entry name" value="Znf_CCHC"/>
</dbReference>
<dbReference type="PANTHER" id="PTHR35213:SF5">
    <property type="entry name" value="RING-TYPE DOMAIN-CONTAINING PROTEIN"/>
    <property type="match status" value="1"/>
</dbReference>
<dbReference type="Proteomes" id="UP001165060">
    <property type="component" value="Unassembled WGS sequence"/>
</dbReference>
<dbReference type="PANTHER" id="PTHR35213">
    <property type="entry name" value="RING-TYPE DOMAIN-CONTAINING PROTEIN-RELATED"/>
    <property type="match status" value="1"/>
</dbReference>
<dbReference type="SMART" id="SM00343">
    <property type="entry name" value="ZnF_C2HC"/>
    <property type="match status" value="2"/>
</dbReference>
<accession>A0ABQ6MKV2</accession>
<dbReference type="Gene3D" id="4.10.60.10">
    <property type="entry name" value="Zinc finger, CCHC-type"/>
    <property type="match status" value="1"/>
</dbReference>
<sequence length="627" mass="64672">FGYSSGGAGASQQANVVQGMGNTMSMTQGAGFSMSGPSTPAFSERFGMARASRDEYRRVTPEDDQAMQAVSAALYQPPSTHHPNLPPKDQLAAYTDVADAHRVYAGKRMREGGEMVGDDDAGVFKASGSLTRDRGGGYGSAPPLAYDAGRKPVGKGVGRQCTNCGRTGHDRRNCSKPRLDANGAVVVSSRKCTRCGSKQHDRRTCPGNGVVMDNTMNLCDVVPMSGSYVPSYSGLGDPHAAAAAAANNPFFLQQAGIPGFPPTTLPAPPTTVWPVAADLNVYAQQLKQLELQQQNQVNQIMAQHKAQKQQLEHQYSMAVHAQQQAQQQAQAGVQGQEGMEGGISVVPGFPPVKPVGGGGTKIPGDGMGAGGEEKGGGGIDAISALLDIAKKGEVVYQLQQAASAALGMPGMPPGYPLLMGSASAGGTGAQQPGHAGAGGGGMGASMGGMGVHMGGMQPGMQAMQPGMQPGGMQPGMMQPGVMQPGVMQPGVMQPGMMQPGMLSMGGYPGSAGGLAGFPPYQVPHATPSCPAPPPGHVAGVSGQPLPSGISGAHPPLPLRRGKWTYEEEAYASRIIEDFNAGTLKALPGMTLRSCLSERLYCDPMRITKKYAGDNCLGKRIFTPASDK</sequence>
<evidence type="ECO:0000259" key="3">
    <source>
        <dbReference type="PROSITE" id="PS50158"/>
    </source>
</evidence>
<gene>
    <name evidence="4" type="ORF">TeGR_g11750</name>
</gene>
<organism evidence="4 5">
    <name type="scientific">Tetraparma gracilis</name>
    <dbReference type="NCBI Taxonomy" id="2962635"/>
    <lineage>
        <taxon>Eukaryota</taxon>
        <taxon>Sar</taxon>
        <taxon>Stramenopiles</taxon>
        <taxon>Ochrophyta</taxon>
        <taxon>Bolidophyceae</taxon>
        <taxon>Parmales</taxon>
        <taxon>Triparmaceae</taxon>
        <taxon>Tetraparma</taxon>
    </lineage>
</organism>
<evidence type="ECO:0000313" key="5">
    <source>
        <dbReference type="Proteomes" id="UP001165060"/>
    </source>
</evidence>
<dbReference type="EMBL" id="BRYB01004231">
    <property type="protein sequence ID" value="GMI27733.1"/>
    <property type="molecule type" value="Genomic_DNA"/>
</dbReference>
<evidence type="ECO:0000256" key="1">
    <source>
        <dbReference type="PROSITE-ProRule" id="PRU00047"/>
    </source>
</evidence>
<comment type="caution">
    <text evidence="4">The sequence shown here is derived from an EMBL/GenBank/DDBJ whole genome shotgun (WGS) entry which is preliminary data.</text>
</comment>
<feature type="non-terminal residue" evidence="4">
    <location>
        <position position="627"/>
    </location>
</feature>
<protein>
    <recommendedName>
        <fullName evidence="3">CCHC-type domain-containing protein</fullName>
    </recommendedName>
</protein>
<feature type="domain" description="CCHC-type" evidence="3">
    <location>
        <begin position="161"/>
        <end position="176"/>
    </location>
</feature>
<keyword evidence="1" id="KW-0863">Zinc-finger</keyword>
<evidence type="ECO:0000313" key="4">
    <source>
        <dbReference type="EMBL" id="GMI27733.1"/>
    </source>
</evidence>
<keyword evidence="1" id="KW-0862">Zinc</keyword>
<feature type="coiled-coil region" evidence="2">
    <location>
        <begin position="279"/>
        <end position="314"/>
    </location>
</feature>
<keyword evidence="1" id="KW-0479">Metal-binding</keyword>
<evidence type="ECO:0000256" key="2">
    <source>
        <dbReference type="SAM" id="Coils"/>
    </source>
</evidence>